<reference evidence="1 2" key="2">
    <citation type="submission" date="2018-11" db="EMBL/GenBank/DDBJ databases">
        <authorList>
            <consortium name="Pathogen Informatics"/>
        </authorList>
    </citation>
    <scope>NUCLEOTIDE SEQUENCE [LARGE SCALE GENOMIC DNA]</scope>
    <source>
        <strain evidence="1">Dakar</strain>
        <strain evidence="2">Dakar, Senegal</strain>
    </source>
</reference>
<reference evidence="3" key="1">
    <citation type="submission" date="2016-06" db="UniProtKB">
        <authorList>
            <consortium name="WormBaseParasite"/>
        </authorList>
    </citation>
    <scope>IDENTIFICATION</scope>
</reference>
<accession>A0A183L7N3</accession>
<dbReference type="WBParaSite" id="SCUD_0002335601-mRNA-1">
    <property type="protein sequence ID" value="SCUD_0002335601-mRNA-1"/>
    <property type="gene ID" value="SCUD_0002335601"/>
</dbReference>
<dbReference type="AlphaFoldDB" id="A0A183L7N3"/>
<organism evidence="3">
    <name type="scientific">Schistosoma curassoni</name>
    <dbReference type="NCBI Taxonomy" id="6186"/>
    <lineage>
        <taxon>Eukaryota</taxon>
        <taxon>Metazoa</taxon>
        <taxon>Spiralia</taxon>
        <taxon>Lophotrochozoa</taxon>
        <taxon>Platyhelminthes</taxon>
        <taxon>Trematoda</taxon>
        <taxon>Digenea</taxon>
        <taxon>Strigeidida</taxon>
        <taxon>Schistosomatoidea</taxon>
        <taxon>Schistosomatidae</taxon>
        <taxon>Schistosoma</taxon>
    </lineage>
</organism>
<gene>
    <name evidence="1" type="ORF">SCUD_LOCUS23353</name>
</gene>
<sequence length="57" mass="6757">VCTQVFDLIFKEVRSNDICLFLPSGRSSLRYLICYPKFASILRVYRIYMSVFVLMIK</sequence>
<proteinExistence type="predicted"/>
<evidence type="ECO:0000313" key="3">
    <source>
        <dbReference type="WBParaSite" id="SCUD_0002335601-mRNA-1"/>
    </source>
</evidence>
<dbReference type="Proteomes" id="UP000279833">
    <property type="component" value="Unassembled WGS sequence"/>
</dbReference>
<dbReference type="EMBL" id="UZAK01054013">
    <property type="protein sequence ID" value="VDP82586.1"/>
    <property type="molecule type" value="Genomic_DNA"/>
</dbReference>
<name>A0A183L7N3_9TREM</name>
<evidence type="ECO:0000313" key="1">
    <source>
        <dbReference type="EMBL" id="VDP82586.1"/>
    </source>
</evidence>
<keyword evidence="2" id="KW-1185">Reference proteome</keyword>
<protein>
    <submittedName>
        <fullName evidence="3">Ovule protein</fullName>
    </submittedName>
</protein>
<evidence type="ECO:0000313" key="2">
    <source>
        <dbReference type="Proteomes" id="UP000279833"/>
    </source>
</evidence>